<evidence type="ECO:0000259" key="9">
    <source>
        <dbReference type="PROSITE" id="PS51755"/>
    </source>
</evidence>
<feature type="domain" description="OmpR/PhoB-type" evidence="9">
    <location>
        <begin position="125"/>
        <end position="228"/>
    </location>
</feature>
<dbReference type="SUPFAM" id="SSF46894">
    <property type="entry name" value="C-terminal effector domain of the bipartite response regulators"/>
    <property type="match status" value="1"/>
</dbReference>
<evidence type="ECO:0000256" key="3">
    <source>
        <dbReference type="ARBA" id="ARBA00023015"/>
    </source>
</evidence>
<keyword evidence="5" id="KW-0804">Transcription</keyword>
<dbReference type="InterPro" id="IPR036388">
    <property type="entry name" value="WH-like_DNA-bd_sf"/>
</dbReference>
<dbReference type="GO" id="GO:0000156">
    <property type="term" value="F:phosphorelay response regulator activity"/>
    <property type="evidence" value="ECO:0007669"/>
    <property type="project" value="TreeGrafter"/>
</dbReference>
<dbReference type="Gene3D" id="1.10.10.10">
    <property type="entry name" value="Winged helix-like DNA-binding domain superfamily/Winged helix DNA-binding domain"/>
    <property type="match status" value="1"/>
</dbReference>
<organism evidence="10 11">
    <name type="scientific">Parahaliea mediterranea</name>
    <dbReference type="NCBI Taxonomy" id="651086"/>
    <lineage>
        <taxon>Bacteria</taxon>
        <taxon>Pseudomonadati</taxon>
        <taxon>Pseudomonadota</taxon>
        <taxon>Gammaproteobacteria</taxon>
        <taxon>Cellvibrionales</taxon>
        <taxon>Halieaceae</taxon>
        <taxon>Parahaliea</taxon>
    </lineage>
</organism>
<dbReference type="InterPro" id="IPR001867">
    <property type="entry name" value="OmpR/PhoB-type_DNA-bd"/>
</dbReference>
<evidence type="ECO:0000256" key="1">
    <source>
        <dbReference type="ARBA" id="ARBA00022553"/>
    </source>
</evidence>
<dbReference type="Gene3D" id="3.40.50.2300">
    <property type="match status" value="1"/>
</dbReference>
<dbReference type="CDD" id="cd00383">
    <property type="entry name" value="trans_reg_C"/>
    <property type="match status" value="1"/>
</dbReference>
<dbReference type="SMART" id="SM00862">
    <property type="entry name" value="Trans_reg_C"/>
    <property type="match status" value="1"/>
</dbReference>
<dbReference type="RefSeq" id="WP_206559577.1">
    <property type="nucleotide sequence ID" value="NZ_JAFKCZ010000004.1"/>
</dbReference>
<evidence type="ECO:0000259" key="8">
    <source>
        <dbReference type="PROSITE" id="PS50110"/>
    </source>
</evidence>
<evidence type="ECO:0000256" key="5">
    <source>
        <dbReference type="ARBA" id="ARBA00023163"/>
    </source>
</evidence>
<comment type="caution">
    <text evidence="10">The sequence shown here is derived from an EMBL/GenBank/DDBJ whole genome shotgun (WGS) entry which is preliminary data.</text>
</comment>
<dbReference type="EMBL" id="JAFKCZ010000004">
    <property type="protein sequence ID" value="MBN7796131.1"/>
    <property type="molecule type" value="Genomic_DNA"/>
</dbReference>
<dbReference type="GO" id="GO:0005829">
    <property type="term" value="C:cytosol"/>
    <property type="evidence" value="ECO:0007669"/>
    <property type="project" value="TreeGrafter"/>
</dbReference>
<dbReference type="GO" id="GO:0006355">
    <property type="term" value="P:regulation of DNA-templated transcription"/>
    <property type="evidence" value="ECO:0007669"/>
    <property type="project" value="InterPro"/>
</dbReference>
<evidence type="ECO:0000256" key="4">
    <source>
        <dbReference type="ARBA" id="ARBA00023125"/>
    </source>
</evidence>
<dbReference type="PROSITE" id="PS51755">
    <property type="entry name" value="OMPR_PHOB"/>
    <property type="match status" value="1"/>
</dbReference>
<dbReference type="InterPro" id="IPR016032">
    <property type="entry name" value="Sig_transdc_resp-reg_C-effctor"/>
</dbReference>
<dbReference type="InterPro" id="IPR011006">
    <property type="entry name" value="CheY-like_superfamily"/>
</dbReference>
<dbReference type="GO" id="GO:0032993">
    <property type="term" value="C:protein-DNA complex"/>
    <property type="evidence" value="ECO:0007669"/>
    <property type="project" value="TreeGrafter"/>
</dbReference>
<dbReference type="PANTHER" id="PTHR48111">
    <property type="entry name" value="REGULATOR OF RPOS"/>
    <property type="match status" value="1"/>
</dbReference>
<keyword evidence="11" id="KW-1185">Reference proteome</keyword>
<gene>
    <name evidence="10" type="ORF">JYP50_06005</name>
</gene>
<protein>
    <submittedName>
        <fullName evidence="10">Response regulator transcription factor</fullName>
    </submittedName>
</protein>
<keyword evidence="4 7" id="KW-0238">DNA-binding</keyword>
<proteinExistence type="predicted"/>
<dbReference type="Pfam" id="PF00486">
    <property type="entry name" value="Trans_reg_C"/>
    <property type="match status" value="1"/>
</dbReference>
<dbReference type="Proteomes" id="UP000664303">
    <property type="component" value="Unassembled WGS sequence"/>
</dbReference>
<dbReference type="GO" id="GO:0000976">
    <property type="term" value="F:transcription cis-regulatory region binding"/>
    <property type="evidence" value="ECO:0007669"/>
    <property type="project" value="TreeGrafter"/>
</dbReference>
<comment type="caution">
    <text evidence="6">Lacks conserved residue(s) required for the propagation of feature annotation.</text>
</comment>
<accession>A0A939DDF5</accession>
<sequence length="234" mass="26068">MAGSGAFRVIIVDDDADFRNEISLLLETTGIASEAGTVSGKWWERLGRGRKVDIVLLGAGALGDRLFSTLRTFAHRSRVGVIALIDDCDHTTKVRALLSGADVCLSKPLCMPEVMANIRALVRRMQKLSVDGGRRDAWRLGHDGWLLVSPDGSVFRLTAKERDFMQGIEHLSRIDRIVSREDLVAYLGEDVRLYDPHTLEAVLSRLRAKVGRDFPLKTIRGVGYRFLGRLHSED</sequence>
<dbReference type="InterPro" id="IPR039420">
    <property type="entry name" value="WalR-like"/>
</dbReference>
<keyword evidence="3" id="KW-0805">Transcription regulation</keyword>
<keyword evidence="1" id="KW-0597">Phosphoprotein</keyword>
<feature type="DNA-binding region" description="OmpR/PhoB-type" evidence="7">
    <location>
        <begin position="125"/>
        <end position="228"/>
    </location>
</feature>
<evidence type="ECO:0000256" key="6">
    <source>
        <dbReference type="PROSITE-ProRule" id="PRU00169"/>
    </source>
</evidence>
<dbReference type="PROSITE" id="PS50110">
    <property type="entry name" value="RESPONSE_REGULATORY"/>
    <property type="match status" value="1"/>
</dbReference>
<evidence type="ECO:0000313" key="10">
    <source>
        <dbReference type="EMBL" id="MBN7796131.1"/>
    </source>
</evidence>
<evidence type="ECO:0000313" key="11">
    <source>
        <dbReference type="Proteomes" id="UP000664303"/>
    </source>
</evidence>
<dbReference type="PANTHER" id="PTHR48111:SF1">
    <property type="entry name" value="TWO-COMPONENT RESPONSE REGULATOR ORR33"/>
    <property type="match status" value="1"/>
</dbReference>
<evidence type="ECO:0000256" key="2">
    <source>
        <dbReference type="ARBA" id="ARBA00023012"/>
    </source>
</evidence>
<feature type="domain" description="Response regulatory" evidence="8">
    <location>
        <begin position="8"/>
        <end position="122"/>
    </location>
</feature>
<reference evidence="10" key="1">
    <citation type="submission" date="2021-02" db="EMBL/GenBank/DDBJ databases">
        <title>PHA producing bacteria isolated from coastal sediment in Guangdong, Shenzhen.</title>
        <authorList>
            <person name="Zheng W."/>
            <person name="Yu S."/>
            <person name="Huang Y."/>
        </authorList>
    </citation>
    <scope>NUCLEOTIDE SEQUENCE</scope>
    <source>
        <strain evidence="10">TN14-10</strain>
    </source>
</reference>
<evidence type="ECO:0000256" key="7">
    <source>
        <dbReference type="PROSITE-ProRule" id="PRU01091"/>
    </source>
</evidence>
<name>A0A939DDF5_9GAMM</name>
<keyword evidence="2" id="KW-0902">Two-component regulatory system</keyword>
<dbReference type="InterPro" id="IPR001789">
    <property type="entry name" value="Sig_transdc_resp-reg_receiver"/>
</dbReference>
<dbReference type="AlphaFoldDB" id="A0A939DDF5"/>
<dbReference type="SUPFAM" id="SSF52172">
    <property type="entry name" value="CheY-like"/>
    <property type="match status" value="1"/>
</dbReference>